<dbReference type="FunFam" id="3.40.50.720:FF:000084">
    <property type="entry name" value="Short-chain dehydrogenase reductase"/>
    <property type="match status" value="1"/>
</dbReference>
<dbReference type="OrthoDB" id="9803333at2"/>
<dbReference type="AlphaFoldDB" id="Q023I9"/>
<accession>Q023I9</accession>
<dbReference type="InterPro" id="IPR051122">
    <property type="entry name" value="SDR_DHRS6-like"/>
</dbReference>
<dbReference type="SUPFAM" id="SSF51735">
    <property type="entry name" value="NAD(P)-binding Rossmann-fold domains"/>
    <property type="match status" value="1"/>
</dbReference>
<dbReference type="PANTHER" id="PTHR43477">
    <property type="entry name" value="DIHYDROANTICAPSIN 7-DEHYDROGENASE"/>
    <property type="match status" value="1"/>
</dbReference>
<dbReference type="InterPro" id="IPR020904">
    <property type="entry name" value="Sc_DH/Rdtase_CS"/>
</dbReference>
<dbReference type="PRINTS" id="PR00081">
    <property type="entry name" value="GDHRDH"/>
</dbReference>
<evidence type="ECO:0000256" key="2">
    <source>
        <dbReference type="ARBA" id="ARBA00023002"/>
    </source>
</evidence>
<organism evidence="3">
    <name type="scientific">Solibacter usitatus (strain Ellin6076)</name>
    <dbReference type="NCBI Taxonomy" id="234267"/>
    <lineage>
        <taxon>Bacteria</taxon>
        <taxon>Pseudomonadati</taxon>
        <taxon>Acidobacteriota</taxon>
        <taxon>Terriglobia</taxon>
        <taxon>Bryobacterales</taxon>
        <taxon>Solibacteraceae</taxon>
        <taxon>Candidatus Solibacter</taxon>
    </lineage>
</organism>
<dbReference type="STRING" id="234267.Acid_2865"/>
<protein>
    <submittedName>
        <fullName evidence="3">Short-chain dehydrogenase/reductase SDR</fullName>
    </submittedName>
</protein>
<dbReference type="CDD" id="cd05233">
    <property type="entry name" value="SDR_c"/>
    <property type="match status" value="1"/>
</dbReference>
<sequence>MREKVLIITGSTGIGAETVRMTAARGARIVIATGDEISGFELAAETGAECWAGDLTLANSADSVLTQCLSKFGRVDGLFNVAGLSGRRFGDGPVHEIQDDAWHTTLSHNLTLAFRMCRAVTGRMLEQEGGGAIVNMGSVLADSPEPRHFATHAYAAAKGAVAAMTKSMAAYYAPHGIRINLIAPGLVRTPAGERTQADPAFQEFVRKKQPLNSGMIEVAEVARAAVFLLSEESRSVTGEVFTIDGGWRLSGV</sequence>
<dbReference type="InterPro" id="IPR036291">
    <property type="entry name" value="NAD(P)-bd_dom_sf"/>
</dbReference>
<dbReference type="EMBL" id="CP000473">
    <property type="protein sequence ID" value="ABJ83851.1"/>
    <property type="molecule type" value="Genomic_DNA"/>
</dbReference>
<gene>
    <name evidence="3" type="ordered locus">Acid_2865</name>
</gene>
<dbReference type="eggNOG" id="COG1028">
    <property type="taxonomic scope" value="Bacteria"/>
</dbReference>
<evidence type="ECO:0000313" key="3">
    <source>
        <dbReference type="EMBL" id="ABJ83851.1"/>
    </source>
</evidence>
<name>Q023I9_SOLUE</name>
<dbReference type="PANTHER" id="PTHR43477:SF1">
    <property type="entry name" value="DIHYDROANTICAPSIN 7-DEHYDROGENASE"/>
    <property type="match status" value="1"/>
</dbReference>
<evidence type="ECO:0000256" key="1">
    <source>
        <dbReference type="ARBA" id="ARBA00006484"/>
    </source>
</evidence>
<dbReference type="GO" id="GO:0016491">
    <property type="term" value="F:oxidoreductase activity"/>
    <property type="evidence" value="ECO:0007669"/>
    <property type="project" value="UniProtKB-KW"/>
</dbReference>
<dbReference type="HOGENOM" id="CLU_010194_1_0_0"/>
<reference evidence="3" key="1">
    <citation type="submission" date="2006-10" db="EMBL/GenBank/DDBJ databases">
        <title>Complete sequence of Solibacter usitatus Ellin6076.</title>
        <authorList>
            <consortium name="US DOE Joint Genome Institute"/>
            <person name="Copeland A."/>
            <person name="Lucas S."/>
            <person name="Lapidus A."/>
            <person name="Barry K."/>
            <person name="Detter J.C."/>
            <person name="Glavina del Rio T."/>
            <person name="Hammon N."/>
            <person name="Israni S."/>
            <person name="Dalin E."/>
            <person name="Tice H."/>
            <person name="Pitluck S."/>
            <person name="Thompson L.S."/>
            <person name="Brettin T."/>
            <person name="Bruce D."/>
            <person name="Han C."/>
            <person name="Tapia R."/>
            <person name="Gilna P."/>
            <person name="Schmutz J."/>
            <person name="Larimer F."/>
            <person name="Land M."/>
            <person name="Hauser L."/>
            <person name="Kyrpides N."/>
            <person name="Mikhailova N."/>
            <person name="Janssen P.H."/>
            <person name="Kuske C.R."/>
            <person name="Richardson P."/>
        </authorList>
    </citation>
    <scope>NUCLEOTIDE SEQUENCE</scope>
    <source>
        <strain evidence="3">Ellin6076</strain>
    </source>
</reference>
<dbReference type="Gene3D" id="3.40.50.720">
    <property type="entry name" value="NAD(P)-binding Rossmann-like Domain"/>
    <property type="match status" value="1"/>
</dbReference>
<keyword evidence="2" id="KW-0560">Oxidoreductase</keyword>
<comment type="similarity">
    <text evidence="1">Belongs to the short-chain dehydrogenases/reductases (SDR) family.</text>
</comment>
<proteinExistence type="inferred from homology"/>
<dbReference type="PROSITE" id="PS00061">
    <property type="entry name" value="ADH_SHORT"/>
    <property type="match status" value="1"/>
</dbReference>
<dbReference type="InterPro" id="IPR002347">
    <property type="entry name" value="SDR_fam"/>
</dbReference>
<dbReference type="InParanoid" id="Q023I9"/>
<dbReference type="KEGG" id="sus:Acid_2865"/>
<dbReference type="PRINTS" id="PR00080">
    <property type="entry name" value="SDRFAMILY"/>
</dbReference>
<dbReference type="Pfam" id="PF13561">
    <property type="entry name" value="adh_short_C2"/>
    <property type="match status" value="1"/>
</dbReference>